<dbReference type="PROSITE" id="PS00028">
    <property type="entry name" value="ZINC_FINGER_C2H2_1"/>
    <property type="match status" value="1"/>
</dbReference>
<sequence length="224" mass="24523">MLLSNSSLDPTISGFFWTPNPPPPSPILAKQTTIGTDHSLIICFLLLFLLLLEQLARQQQLCIGMEQQGPSSPQHRLSLALAPAAAGHRDNERDEEAAVPTAYIDGKQVRLFPCLFCDKKFLKSQALGGHQNAHKKDRAAAVWNPNVYGHDTTTAALSSRSIGLHGDAAAHTKLERPDDSSPLYDGTLEMQMLNWRRTSRGSAPPESTKTSSSGEDELDLELRL</sequence>
<dbReference type="PANTHER" id="PTHR45730">
    <property type="entry name" value="ZINC FINGER PROTEIN JAGGED"/>
    <property type="match status" value="1"/>
</dbReference>
<proteinExistence type="predicted"/>
<dbReference type="PROSITE" id="PS50157">
    <property type="entry name" value="ZINC_FINGER_C2H2_2"/>
    <property type="match status" value="1"/>
</dbReference>
<evidence type="ECO:0000256" key="1">
    <source>
        <dbReference type="PROSITE-ProRule" id="PRU00042"/>
    </source>
</evidence>
<keyword evidence="1" id="KW-0479">Metal-binding</keyword>
<keyword evidence="5" id="KW-1185">Reference proteome</keyword>
<keyword evidence="1" id="KW-0863">Zinc-finger</keyword>
<dbReference type="PANTHER" id="PTHR45730:SF108">
    <property type="entry name" value="PROTEIN LATE FLOWERING"/>
    <property type="match status" value="1"/>
</dbReference>
<dbReference type="Proteomes" id="UP001497457">
    <property type="component" value="Chromosome 5rd"/>
</dbReference>
<feature type="region of interest" description="Disordered" evidence="2">
    <location>
        <begin position="196"/>
        <end position="224"/>
    </location>
</feature>
<dbReference type="InterPro" id="IPR013087">
    <property type="entry name" value="Znf_C2H2_type"/>
</dbReference>
<keyword evidence="1" id="KW-0862">Zinc</keyword>
<dbReference type="GO" id="GO:0008270">
    <property type="term" value="F:zinc ion binding"/>
    <property type="evidence" value="ECO:0007669"/>
    <property type="project" value="UniProtKB-KW"/>
</dbReference>
<accession>A0ABC9F236</accession>
<evidence type="ECO:0000313" key="4">
    <source>
        <dbReference type="EMBL" id="CAL5067027.1"/>
    </source>
</evidence>
<dbReference type="AlphaFoldDB" id="A0ABC9F236"/>
<organism evidence="4 5">
    <name type="scientific">Urochloa decumbens</name>
    <dbReference type="NCBI Taxonomy" id="240449"/>
    <lineage>
        <taxon>Eukaryota</taxon>
        <taxon>Viridiplantae</taxon>
        <taxon>Streptophyta</taxon>
        <taxon>Embryophyta</taxon>
        <taxon>Tracheophyta</taxon>
        <taxon>Spermatophyta</taxon>
        <taxon>Magnoliopsida</taxon>
        <taxon>Liliopsida</taxon>
        <taxon>Poales</taxon>
        <taxon>Poaceae</taxon>
        <taxon>PACMAD clade</taxon>
        <taxon>Panicoideae</taxon>
        <taxon>Panicodae</taxon>
        <taxon>Paniceae</taxon>
        <taxon>Melinidinae</taxon>
        <taxon>Urochloa</taxon>
    </lineage>
</organism>
<protein>
    <recommendedName>
        <fullName evidence="3">C2H2-type domain-containing protein</fullName>
    </recommendedName>
</protein>
<gene>
    <name evidence="4" type="ORF">URODEC1_LOCUS100785</name>
</gene>
<reference evidence="4" key="1">
    <citation type="submission" date="2024-10" db="EMBL/GenBank/DDBJ databases">
        <authorList>
            <person name="Ryan C."/>
        </authorList>
    </citation>
    <scope>NUCLEOTIDE SEQUENCE [LARGE SCALE GENOMIC DNA]</scope>
</reference>
<dbReference type="SUPFAM" id="SSF57667">
    <property type="entry name" value="beta-beta-alpha zinc fingers"/>
    <property type="match status" value="1"/>
</dbReference>
<name>A0ABC9F236_9POAL</name>
<evidence type="ECO:0000313" key="5">
    <source>
        <dbReference type="Proteomes" id="UP001497457"/>
    </source>
</evidence>
<dbReference type="InterPro" id="IPR036236">
    <property type="entry name" value="Znf_C2H2_sf"/>
</dbReference>
<feature type="domain" description="C2H2-type" evidence="3">
    <location>
        <begin position="112"/>
        <end position="139"/>
    </location>
</feature>
<feature type="compositionally biased region" description="Acidic residues" evidence="2">
    <location>
        <begin position="214"/>
        <end position="224"/>
    </location>
</feature>
<dbReference type="InterPro" id="IPR045320">
    <property type="entry name" value="JAGGED/SL1-like"/>
</dbReference>
<evidence type="ECO:0000256" key="2">
    <source>
        <dbReference type="SAM" id="MobiDB-lite"/>
    </source>
</evidence>
<dbReference type="EMBL" id="OZ075115">
    <property type="protein sequence ID" value="CAL5067027.1"/>
    <property type="molecule type" value="Genomic_DNA"/>
</dbReference>
<evidence type="ECO:0000259" key="3">
    <source>
        <dbReference type="PROSITE" id="PS50157"/>
    </source>
</evidence>